<comment type="caution">
    <text evidence="3">The sequence shown here is derived from an EMBL/GenBank/DDBJ whole genome shotgun (WGS) entry which is preliminary data.</text>
</comment>
<evidence type="ECO:0000313" key="3">
    <source>
        <dbReference type="EMBL" id="MFD1508786.1"/>
    </source>
</evidence>
<keyword evidence="2" id="KW-0201">Cytochrome c-type biogenesis</keyword>
<keyword evidence="4" id="KW-1185">Reference proteome</keyword>
<evidence type="ECO:0000256" key="1">
    <source>
        <dbReference type="ARBA" id="ARBA00004196"/>
    </source>
</evidence>
<proteinExistence type="predicted"/>
<dbReference type="NCBIfam" id="TIGR03142">
    <property type="entry name" value="cytochro_ccmI"/>
    <property type="match status" value="1"/>
</dbReference>
<accession>A0ABW4EEC6</accession>
<evidence type="ECO:0000256" key="2">
    <source>
        <dbReference type="ARBA" id="ARBA00022748"/>
    </source>
</evidence>
<protein>
    <submittedName>
        <fullName evidence="3">C-type cytochrome biogenesis protein CcmI</fullName>
    </submittedName>
</protein>
<gene>
    <name evidence="3" type="primary">ccmI</name>
    <name evidence="3" type="ORF">ACFTOW_05165</name>
</gene>
<dbReference type="InterPro" id="IPR051263">
    <property type="entry name" value="C-type_cytochrome_biogenesis"/>
</dbReference>
<reference evidence="4" key="1">
    <citation type="journal article" date="2019" name="Int. J. Syst. Evol. Microbiol.">
        <title>The Global Catalogue of Microorganisms (GCM) 10K type strain sequencing project: providing services to taxonomists for standard genome sequencing and annotation.</title>
        <authorList>
            <consortium name="The Broad Institute Genomics Platform"/>
            <consortium name="The Broad Institute Genome Sequencing Center for Infectious Disease"/>
            <person name="Wu L."/>
            <person name="Ma J."/>
        </authorList>
    </citation>
    <scope>NUCLEOTIDE SEQUENCE [LARGE SCALE GENOMIC DNA]</scope>
    <source>
        <strain evidence="4">CGMCC 1.12477</strain>
    </source>
</reference>
<dbReference type="Gene3D" id="1.25.40.10">
    <property type="entry name" value="Tetratricopeptide repeat domain"/>
    <property type="match status" value="1"/>
</dbReference>
<dbReference type="EMBL" id="JBHUDD010000039">
    <property type="protein sequence ID" value="MFD1508786.1"/>
    <property type="molecule type" value="Genomic_DNA"/>
</dbReference>
<dbReference type="SUPFAM" id="SSF48452">
    <property type="entry name" value="TPR-like"/>
    <property type="match status" value="1"/>
</dbReference>
<dbReference type="InterPro" id="IPR017560">
    <property type="entry name" value="Cyt_c_biogenesis_CcmI"/>
</dbReference>
<dbReference type="PANTHER" id="PTHR47870:SF1">
    <property type="entry name" value="CYTOCHROME C-TYPE BIOGENESIS PROTEIN CCMH"/>
    <property type="match status" value="1"/>
</dbReference>
<evidence type="ECO:0000313" key="4">
    <source>
        <dbReference type="Proteomes" id="UP001597186"/>
    </source>
</evidence>
<dbReference type="RefSeq" id="WP_379913753.1">
    <property type="nucleotide sequence ID" value="NZ_JBHUDD010000039.1"/>
</dbReference>
<dbReference type="PANTHER" id="PTHR47870">
    <property type="entry name" value="CYTOCHROME C-TYPE BIOGENESIS PROTEIN CCMH"/>
    <property type="match status" value="1"/>
</dbReference>
<organism evidence="3 4">
    <name type="scientific">Lacimonas salitolerans</name>
    <dbReference type="NCBI Taxonomy" id="1323750"/>
    <lineage>
        <taxon>Bacteria</taxon>
        <taxon>Pseudomonadati</taxon>
        <taxon>Pseudomonadota</taxon>
        <taxon>Alphaproteobacteria</taxon>
        <taxon>Rhodobacterales</taxon>
        <taxon>Paracoccaceae</taxon>
        <taxon>Lacimonas</taxon>
    </lineage>
</organism>
<name>A0ABW4EEC6_9RHOB</name>
<comment type="subcellular location">
    <subcellularLocation>
        <location evidence="1">Cell envelope</location>
    </subcellularLocation>
</comment>
<dbReference type="InterPro" id="IPR011990">
    <property type="entry name" value="TPR-like_helical_dom_sf"/>
</dbReference>
<dbReference type="Proteomes" id="UP001597186">
    <property type="component" value="Unassembled WGS sequence"/>
</dbReference>
<sequence>MTFWIIICAMALAVAALLALAVLRGRRDAEHPAAYDLQVYRDQLKEVDRDMARGVIGADDAERIRSEVSRRILAADAQLNDVAASGDQPTGVSRAVAAGTGVLLVAGALGLYWQMGAPGYGDLGLQMRIAQSSEIRENRPSQEEAEARVALPDLPQTPPDEYLELVKRLREAVAARPADLQGRMLLARNEAALGNFRAAYEAQAGVLSIRGVEAAGQDFADYADMMILAAGGYVSPEAEDALRAALARDPSNGTARYYMGLLAAQVDRPDQAFRVWDALLSEGPSDAPWIAPILSQIDEIAARAGVNYTAPTLSAIPGPSAQDIDDAADMTPEERQQMIGGMVDRLMSRLASQGGSAQEWAQLINALGQLGDTTRARAIWAEAQQVFASEPDMLATVREAAEAAGLTGDAPALPGPSAAEMESAAQMSPEDRQQMIRGMVTGLSERLNAEGGSAQEWARLISSYAALGDTEGAQIAYEAARAAFAEDSEALQTVTDAARTAGVPE</sequence>